<keyword evidence="6 12" id="KW-0418">Kinase</keyword>
<feature type="region of interest" description="Disordered" evidence="10">
    <location>
        <begin position="141"/>
        <end position="166"/>
    </location>
</feature>
<keyword evidence="5" id="KW-0547">Nucleotide-binding</keyword>
<dbReference type="EMBL" id="CACRXK020010542">
    <property type="protein sequence ID" value="CAB4019598.1"/>
    <property type="molecule type" value="Genomic_DNA"/>
</dbReference>
<proteinExistence type="predicted"/>
<keyword evidence="13" id="KW-1185">Reference proteome</keyword>
<keyword evidence="3" id="KW-0723">Serine/threonine-protein kinase</keyword>
<dbReference type="GO" id="GO:0005524">
    <property type="term" value="F:ATP binding"/>
    <property type="evidence" value="ECO:0007669"/>
    <property type="project" value="UniProtKB-KW"/>
</dbReference>
<comment type="catalytic activity">
    <reaction evidence="9">
        <text>L-seryl-[protein] + ATP = O-phospho-L-seryl-[protein] + ADP + H(+)</text>
        <dbReference type="Rhea" id="RHEA:17989"/>
        <dbReference type="Rhea" id="RHEA-COMP:9863"/>
        <dbReference type="Rhea" id="RHEA-COMP:11604"/>
        <dbReference type="ChEBI" id="CHEBI:15378"/>
        <dbReference type="ChEBI" id="CHEBI:29999"/>
        <dbReference type="ChEBI" id="CHEBI:30616"/>
        <dbReference type="ChEBI" id="CHEBI:83421"/>
        <dbReference type="ChEBI" id="CHEBI:456216"/>
        <dbReference type="EC" id="2.7.11.1"/>
    </reaction>
</comment>
<comment type="caution">
    <text evidence="12">The sequence shown here is derived from an EMBL/GenBank/DDBJ whole genome shotgun (WGS) entry which is preliminary data.</text>
</comment>
<evidence type="ECO:0000259" key="11">
    <source>
        <dbReference type="PROSITE" id="PS50011"/>
    </source>
</evidence>
<evidence type="ECO:0000256" key="6">
    <source>
        <dbReference type="ARBA" id="ARBA00022777"/>
    </source>
</evidence>
<evidence type="ECO:0000256" key="5">
    <source>
        <dbReference type="ARBA" id="ARBA00022741"/>
    </source>
</evidence>
<comment type="catalytic activity">
    <reaction evidence="8">
        <text>L-threonyl-[protein] + ATP = O-phospho-L-threonyl-[protein] + ADP + H(+)</text>
        <dbReference type="Rhea" id="RHEA:46608"/>
        <dbReference type="Rhea" id="RHEA-COMP:11060"/>
        <dbReference type="Rhea" id="RHEA-COMP:11605"/>
        <dbReference type="ChEBI" id="CHEBI:15378"/>
        <dbReference type="ChEBI" id="CHEBI:30013"/>
        <dbReference type="ChEBI" id="CHEBI:30616"/>
        <dbReference type="ChEBI" id="CHEBI:61977"/>
        <dbReference type="ChEBI" id="CHEBI:456216"/>
        <dbReference type="EC" id="2.7.11.1"/>
    </reaction>
</comment>
<evidence type="ECO:0000256" key="8">
    <source>
        <dbReference type="ARBA" id="ARBA00047899"/>
    </source>
</evidence>
<organism evidence="12 13">
    <name type="scientific">Paramuricea clavata</name>
    <name type="common">Red gorgonian</name>
    <name type="synonym">Violescent sea-whip</name>
    <dbReference type="NCBI Taxonomy" id="317549"/>
    <lineage>
        <taxon>Eukaryota</taxon>
        <taxon>Metazoa</taxon>
        <taxon>Cnidaria</taxon>
        <taxon>Anthozoa</taxon>
        <taxon>Octocorallia</taxon>
        <taxon>Malacalcyonacea</taxon>
        <taxon>Plexauridae</taxon>
        <taxon>Paramuricea</taxon>
    </lineage>
</organism>
<dbReference type="GO" id="GO:0004674">
    <property type="term" value="F:protein serine/threonine kinase activity"/>
    <property type="evidence" value="ECO:0007669"/>
    <property type="project" value="UniProtKB-KW"/>
</dbReference>
<dbReference type="GO" id="GO:0005737">
    <property type="term" value="C:cytoplasm"/>
    <property type="evidence" value="ECO:0007669"/>
    <property type="project" value="TreeGrafter"/>
</dbReference>
<comment type="subcellular location">
    <subcellularLocation>
        <location evidence="1">Host cell</location>
    </subcellularLocation>
</comment>
<evidence type="ECO:0000256" key="2">
    <source>
        <dbReference type="ARBA" id="ARBA00012513"/>
    </source>
</evidence>
<gene>
    <name evidence="12" type="ORF">PACLA_8A003050</name>
</gene>
<keyword evidence="7" id="KW-0067">ATP-binding</keyword>
<dbReference type="GO" id="GO:0043657">
    <property type="term" value="C:host cell"/>
    <property type="evidence" value="ECO:0007669"/>
    <property type="project" value="UniProtKB-SubCell"/>
</dbReference>
<evidence type="ECO:0000256" key="4">
    <source>
        <dbReference type="ARBA" id="ARBA00022679"/>
    </source>
</evidence>
<dbReference type="PANTHER" id="PTHR22984:SF25">
    <property type="entry name" value="PROTEIN KINASE DOMAIN-CONTAINING PROTEIN"/>
    <property type="match status" value="1"/>
</dbReference>
<dbReference type="Proteomes" id="UP001152795">
    <property type="component" value="Unassembled WGS sequence"/>
</dbReference>
<dbReference type="OrthoDB" id="68483at2759"/>
<keyword evidence="4" id="KW-0808">Transferase</keyword>
<dbReference type="InterPro" id="IPR011009">
    <property type="entry name" value="Kinase-like_dom_sf"/>
</dbReference>
<dbReference type="PANTHER" id="PTHR22984">
    <property type="entry name" value="SERINE/THREONINE-PROTEIN KINASE PIM"/>
    <property type="match status" value="1"/>
</dbReference>
<dbReference type="PROSITE" id="PS50011">
    <property type="entry name" value="PROTEIN_KINASE_DOM"/>
    <property type="match status" value="1"/>
</dbReference>
<sequence>MFSINSHADTLYSYAGSETNVPPEFITDRRYDISKEAVRSIGITIYQMLYGRAPYTDYKRFSDVISGLPQLDNISDEVKNLLTELLAMNPKNRPAIKKVAKHSWLRVKRSLSERLPSFVRSIFRKRRGSYDMNIARTAKQSGNHPLFMSSRHTQHSQRANHGQSAK</sequence>
<dbReference type="EC" id="2.7.11.1" evidence="2"/>
<dbReference type="AlphaFoldDB" id="A0A6S7KGH9"/>
<evidence type="ECO:0000256" key="7">
    <source>
        <dbReference type="ARBA" id="ARBA00022840"/>
    </source>
</evidence>
<dbReference type="SUPFAM" id="SSF56112">
    <property type="entry name" value="Protein kinase-like (PK-like)"/>
    <property type="match status" value="1"/>
</dbReference>
<evidence type="ECO:0000256" key="10">
    <source>
        <dbReference type="SAM" id="MobiDB-lite"/>
    </source>
</evidence>
<dbReference type="Pfam" id="PF00069">
    <property type="entry name" value="Pkinase"/>
    <property type="match status" value="1"/>
</dbReference>
<reference evidence="12" key="1">
    <citation type="submission" date="2020-04" db="EMBL/GenBank/DDBJ databases">
        <authorList>
            <person name="Alioto T."/>
            <person name="Alioto T."/>
            <person name="Gomez Garrido J."/>
        </authorList>
    </citation>
    <scope>NUCLEOTIDE SEQUENCE</scope>
    <source>
        <strain evidence="12">A484AB</strain>
    </source>
</reference>
<dbReference type="Gene3D" id="1.10.510.10">
    <property type="entry name" value="Transferase(Phosphotransferase) domain 1"/>
    <property type="match status" value="1"/>
</dbReference>
<protein>
    <recommendedName>
        <fullName evidence="2">non-specific serine/threonine protein kinase</fullName>
        <ecNumber evidence="2">2.7.11.1</ecNumber>
    </recommendedName>
</protein>
<evidence type="ECO:0000313" key="12">
    <source>
        <dbReference type="EMBL" id="CAB4019598.1"/>
    </source>
</evidence>
<evidence type="ECO:0000256" key="1">
    <source>
        <dbReference type="ARBA" id="ARBA00004340"/>
    </source>
</evidence>
<feature type="compositionally biased region" description="Polar residues" evidence="10">
    <location>
        <begin position="156"/>
        <end position="166"/>
    </location>
</feature>
<evidence type="ECO:0000256" key="3">
    <source>
        <dbReference type="ARBA" id="ARBA00022527"/>
    </source>
</evidence>
<feature type="domain" description="Protein kinase" evidence="11">
    <location>
        <begin position="1"/>
        <end position="105"/>
    </location>
</feature>
<name>A0A6S7KGH9_PARCT</name>
<dbReference type="InterPro" id="IPR000719">
    <property type="entry name" value="Prot_kinase_dom"/>
</dbReference>
<evidence type="ECO:0000313" key="13">
    <source>
        <dbReference type="Proteomes" id="UP001152795"/>
    </source>
</evidence>
<evidence type="ECO:0000256" key="9">
    <source>
        <dbReference type="ARBA" id="ARBA00048679"/>
    </source>
</evidence>
<accession>A0A6S7KGH9</accession>
<dbReference type="InterPro" id="IPR051138">
    <property type="entry name" value="PIM_Ser/Thr_kinase"/>
</dbReference>